<comment type="caution">
    <text evidence="3">The sequence shown here is derived from an EMBL/GenBank/DDBJ whole genome shotgun (WGS) entry which is preliminary data.</text>
</comment>
<keyword evidence="2" id="KW-0472">Membrane</keyword>
<keyword evidence="2" id="KW-1133">Transmembrane helix</keyword>
<evidence type="ECO:0000313" key="4">
    <source>
        <dbReference type="Proteomes" id="UP000326396"/>
    </source>
</evidence>
<evidence type="ECO:0000313" key="3">
    <source>
        <dbReference type="EMBL" id="KAD4888583.1"/>
    </source>
</evidence>
<dbReference type="Proteomes" id="UP000326396">
    <property type="component" value="Linkage Group LG19"/>
</dbReference>
<feature type="compositionally biased region" description="Basic residues" evidence="1">
    <location>
        <begin position="27"/>
        <end position="36"/>
    </location>
</feature>
<keyword evidence="2" id="KW-0812">Transmembrane</keyword>
<feature type="region of interest" description="Disordered" evidence="1">
    <location>
        <begin position="26"/>
        <end position="47"/>
    </location>
</feature>
<evidence type="ECO:0000256" key="1">
    <source>
        <dbReference type="SAM" id="MobiDB-lite"/>
    </source>
</evidence>
<dbReference type="EMBL" id="SZYD01000011">
    <property type="protein sequence ID" value="KAD4888583.1"/>
    <property type="molecule type" value="Genomic_DNA"/>
</dbReference>
<evidence type="ECO:0008006" key="5">
    <source>
        <dbReference type="Google" id="ProtNLM"/>
    </source>
</evidence>
<dbReference type="InterPro" id="IPR045880">
    <property type="entry name" value="ZCF37"/>
</dbReference>
<proteinExistence type="predicted"/>
<gene>
    <name evidence="3" type="ORF">E3N88_20656</name>
</gene>
<dbReference type="PANTHER" id="PTHR35275:SF10">
    <property type="entry name" value="ZCF37"/>
    <property type="match status" value="1"/>
</dbReference>
<sequence length="239" mass="27931">MSFICGSLRSQEEEDDYDVLWPFSPRKPTKRRKIFGSRRDKTATNPYSDRGLDKFEALLAELDQKRQKILTQKGSEDVSMVKFIYKGQNEIQPIVVKLRDQRKHDIMSSLSTRELDQDQKDVAFVKGKNNTSHEADEENTKPSVDDLAEKIRFEQFVRNFAGWWKPGHYLPLFVILILICLLFFGRSFTILCTSLGWYLVPIMINKIIHNSKQPNNITKKEYLKRSRQTTKGRDPVRVS</sequence>
<protein>
    <recommendedName>
        <fullName evidence="5">ZCF37</fullName>
    </recommendedName>
</protein>
<accession>A0A5N6NJH1</accession>
<dbReference type="OrthoDB" id="1932497at2759"/>
<reference evidence="3 4" key="1">
    <citation type="submission" date="2019-05" db="EMBL/GenBank/DDBJ databases">
        <title>Mikania micrantha, genome provides insights into the molecular mechanism of rapid growth.</title>
        <authorList>
            <person name="Liu B."/>
        </authorList>
    </citation>
    <scope>NUCLEOTIDE SEQUENCE [LARGE SCALE GENOMIC DNA]</scope>
    <source>
        <strain evidence="3">NLD-2019</strain>
        <tissue evidence="3">Leaf</tissue>
    </source>
</reference>
<feature type="transmembrane region" description="Helical" evidence="2">
    <location>
        <begin position="169"/>
        <end position="200"/>
    </location>
</feature>
<evidence type="ECO:0000256" key="2">
    <source>
        <dbReference type="SAM" id="Phobius"/>
    </source>
</evidence>
<organism evidence="3 4">
    <name type="scientific">Mikania micrantha</name>
    <name type="common">bitter vine</name>
    <dbReference type="NCBI Taxonomy" id="192012"/>
    <lineage>
        <taxon>Eukaryota</taxon>
        <taxon>Viridiplantae</taxon>
        <taxon>Streptophyta</taxon>
        <taxon>Embryophyta</taxon>
        <taxon>Tracheophyta</taxon>
        <taxon>Spermatophyta</taxon>
        <taxon>Magnoliopsida</taxon>
        <taxon>eudicotyledons</taxon>
        <taxon>Gunneridae</taxon>
        <taxon>Pentapetalae</taxon>
        <taxon>asterids</taxon>
        <taxon>campanulids</taxon>
        <taxon>Asterales</taxon>
        <taxon>Asteraceae</taxon>
        <taxon>Asteroideae</taxon>
        <taxon>Heliantheae alliance</taxon>
        <taxon>Eupatorieae</taxon>
        <taxon>Mikania</taxon>
    </lineage>
</organism>
<name>A0A5N6NJH1_9ASTR</name>
<keyword evidence="4" id="KW-1185">Reference proteome</keyword>
<dbReference type="PANTHER" id="PTHR35275">
    <property type="entry name" value="ZCF37"/>
    <property type="match status" value="1"/>
</dbReference>
<dbReference type="AlphaFoldDB" id="A0A5N6NJH1"/>